<dbReference type="EMBL" id="MFSP01000190">
    <property type="protein sequence ID" value="OGI61714.1"/>
    <property type="molecule type" value="Genomic_DNA"/>
</dbReference>
<dbReference type="Proteomes" id="UP000179076">
    <property type="component" value="Unassembled WGS sequence"/>
</dbReference>
<evidence type="ECO:0000313" key="2">
    <source>
        <dbReference type="EMBL" id="OGI61714.1"/>
    </source>
</evidence>
<proteinExistence type="predicted"/>
<comment type="caution">
    <text evidence="2">The sequence shown here is derived from an EMBL/GenBank/DDBJ whole genome shotgun (WGS) entry which is preliminary data.</text>
</comment>
<name>A0A1F6UWQ6_9PROT</name>
<feature type="chain" id="PRO_5009527067" description="DUF3016 domain-containing protein" evidence="1">
    <location>
        <begin position="25"/>
        <end position="136"/>
    </location>
</feature>
<organism evidence="2 3">
    <name type="scientific">Candidatus Muproteobacteria bacterium RBG_16_60_9</name>
    <dbReference type="NCBI Taxonomy" id="1817755"/>
    <lineage>
        <taxon>Bacteria</taxon>
        <taxon>Pseudomonadati</taxon>
        <taxon>Pseudomonadota</taxon>
        <taxon>Candidatus Muproteobacteria</taxon>
    </lineage>
</organism>
<sequence length="136" mass="15234">MRLAKQMATMVMVAFTLTATVAEARDAVLIDHESIVVSGAKSAAAVKRAILLAAATREWKTISETADTVRMQYDARGKHLVVIDVRYDAKSYGIKYVSSLNLRYQERDGGRFIHRNYNKWVDNLIRAISLELAKSS</sequence>
<reference evidence="2 3" key="1">
    <citation type="journal article" date="2016" name="Nat. Commun.">
        <title>Thousands of microbial genomes shed light on interconnected biogeochemical processes in an aquifer system.</title>
        <authorList>
            <person name="Anantharaman K."/>
            <person name="Brown C.T."/>
            <person name="Hug L.A."/>
            <person name="Sharon I."/>
            <person name="Castelle C.J."/>
            <person name="Probst A.J."/>
            <person name="Thomas B.C."/>
            <person name="Singh A."/>
            <person name="Wilkins M.J."/>
            <person name="Karaoz U."/>
            <person name="Brodie E.L."/>
            <person name="Williams K.H."/>
            <person name="Hubbard S.S."/>
            <person name="Banfield J.F."/>
        </authorList>
    </citation>
    <scope>NUCLEOTIDE SEQUENCE [LARGE SCALE GENOMIC DNA]</scope>
</reference>
<accession>A0A1F6UWQ6</accession>
<evidence type="ECO:0000313" key="3">
    <source>
        <dbReference type="Proteomes" id="UP000179076"/>
    </source>
</evidence>
<evidence type="ECO:0008006" key="4">
    <source>
        <dbReference type="Google" id="ProtNLM"/>
    </source>
</evidence>
<evidence type="ECO:0000256" key="1">
    <source>
        <dbReference type="SAM" id="SignalP"/>
    </source>
</evidence>
<dbReference type="AlphaFoldDB" id="A0A1F6UWQ6"/>
<keyword evidence="1" id="KW-0732">Signal</keyword>
<protein>
    <recommendedName>
        <fullName evidence="4">DUF3016 domain-containing protein</fullName>
    </recommendedName>
</protein>
<gene>
    <name evidence="2" type="ORF">A2W18_06265</name>
</gene>
<feature type="signal peptide" evidence="1">
    <location>
        <begin position="1"/>
        <end position="24"/>
    </location>
</feature>